<gene>
    <name evidence="2" type="ORF">ACGFZB_36410</name>
</gene>
<dbReference type="Pfam" id="PF00248">
    <property type="entry name" value="Aldo_ket_red"/>
    <property type="match status" value="1"/>
</dbReference>
<dbReference type="PANTHER" id="PTHR43364:SF1">
    <property type="entry name" value="OXIDOREDUCTASE YDHF"/>
    <property type="match status" value="1"/>
</dbReference>
<sequence>MASETDIRTHKLVYGCMGLGGGWDTAPYTAEDIHRAETAIEAALTAGITAFDHADIYRYGKSEAVFGEVLARSPGLRERIVVQTKCGIRLPDGDRPGHYDLRGASIVRRVEESLARLRTDFLDVLLLHRPDPLADPREITAALASLHAQGLVRQFGVSNMNGPQIASLQAHMDLPLVVNQLEMSLHRRDWVESGVLFNTADAARNGFAPGTLEWCAANDVRLQAWSPIAQGRLTSHEDTRVNRLVAEIARHKGTTPESVLLWWLQRHPARIAPVIGTTRPEGISACADAVHRRADLTHEEWYELWVAARGIPLP</sequence>
<keyword evidence="3" id="KW-1185">Reference proteome</keyword>
<organism evidence="2 3">
    <name type="scientific">Streptomyces cinerochromogenes</name>
    <dbReference type="NCBI Taxonomy" id="66422"/>
    <lineage>
        <taxon>Bacteria</taxon>
        <taxon>Bacillati</taxon>
        <taxon>Actinomycetota</taxon>
        <taxon>Actinomycetes</taxon>
        <taxon>Kitasatosporales</taxon>
        <taxon>Streptomycetaceae</taxon>
        <taxon>Streptomyces</taxon>
    </lineage>
</organism>
<dbReference type="InterPro" id="IPR023210">
    <property type="entry name" value="NADP_OxRdtase_dom"/>
</dbReference>
<keyword evidence="2" id="KW-0560">Oxidoreductase</keyword>
<reference evidence="2 3" key="1">
    <citation type="submission" date="2024-10" db="EMBL/GenBank/DDBJ databases">
        <title>The Natural Products Discovery Center: Release of the First 8490 Sequenced Strains for Exploring Actinobacteria Biosynthetic Diversity.</title>
        <authorList>
            <person name="Kalkreuter E."/>
            <person name="Kautsar S.A."/>
            <person name="Yang D."/>
            <person name="Bader C.D."/>
            <person name="Teijaro C.N."/>
            <person name="Fluegel L."/>
            <person name="Davis C.M."/>
            <person name="Simpson J.R."/>
            <person name="Lauterbach L."/>
            <person name="Steele A.D."/>
            <person name="Gui C."/>
            <person name="Meng S."/>
            <person name="Li G."/>
            <person name="Viehrig K."/>
            <person name="Ye F."/>
            <person name="Su P."/>
            <person name="Kiefer A.F."/>
            <person name="Nichols A."/>
            <person name="Cepeda A.J."/>
            <person name="Yan W."/>
            <person name="Fan B."/>
            <person name="Jiang Y."/>
            <person name="Adhikari A."/>
            <person name="Zheng C.-J."/>
            <person name="Schuster L."/>
            <person name="Cowan T.M."/>
            <person name="Smanski M.J."/>
            <person name="Chevrette M.G."/>
            <person name="De Carvalho L.P.S."/>
            <person name="Shen B."/>
        </authorList>
    </citation>
    <scope>NUCLEOTIDE SEQUENCE [LARGE SCALE GENOMIC DNA]</scope>
    <source>
        <strain evidence="2 3">NPDC048320</strain>
    </source>
</reference>
<dbReference type="CDD" id="cd19092">
    <property type="entry name" value="AKR_BsYcsN_EcYdhF-like"/>
    <property type="match status" value="1"/>
</dbReference>
<dbReference type="RefSeq" id="WP_392823931.1">
    <property type="nucleotide sequence ID" value="NZ_JBICYV010000023.1"/>
</dbReference>
<evidence type="ECO:0000313" key="3">
    <source>
        <dbReference type="Proteomes" id="UP001604267"/>
    </source>
</evidence>
<proteinExistence type="predicted"/>
<name>A0ABW7BG71_9ACTN</name>
<evidence type="ECO:0000313" key="2">
    <source>
        <dbReference type="EMBL" id="MFG3015835.1"/>
    </source>
</evidence>
<dbReference type="SUPFAM" id="SSF51430">
    <property type="entry name" value="NAD(P)-linked oxidoreductase"/>
    <property type="match status" value="1"/>
</dbReference>
<dbReference type="GO" id="GO:0016491">
    <property type="term" value="F:oxidoreductase activity"/>
    <property type="evidence" value="ECO:0007669"/>
    <property type="project" value="UniProtKB-KW"/>
</dbReference>
<dbReference type="Gene3D" id="3.20.20.100">
    <property type="entry name" value="NADP-dependent oxidoreductase domain"/>
    <property type="match status" value="1"/>
</dbReference>
<dbReference type="InterPro" id="IPR036812">
    <property type="entry name" value="NAD(P)_OxRdtase_dom_sf"/>
</dbReference>
<dbReference type="InterPro" id="IPR020471">
    <property type="entry name" value="AKR"/>
</dbReference>
<dbReference type="PRINTS" id="PR00069">
    <property type="entry name" value="ALDKETRDTASE"/>
</dbReference>
<accession>A0ABW7BG71</accession>
<dbReference type="PANTHER" id="PTHR43364">
    <property type="entry name" value="NADH-SPECIFIC METHYLGLYOXAL REDUCTASE-RELATED"/>
    <property type="match status" value="1"/>
</dbReference>
<dbReference type="EMBL" id="JBICYV010000023">
    <property type="protein sequence ID" value="MFG3015835.1"/>
    <property type="molecule type" value="Genomic_DNA"/>
</dbReference>
<comment type="caution">
    <text evidence="2">The sequence shown here is derived from an EMBL/GenBank/DDBJ whole genome shotgun (WGS) entry which is preliminary data.</text>
</comment>
<dbReference type="InterPro" id="IPR050523">
    <property type="entry name" value="AKR_Detox_Biosynth"/>
</dbReference>
<dbReference type="EC" id="1.-.-.-" evidence="2"/>
<protein>
    <submittedName>
        <fullName evidence="2">Aldo/keto reductase family oxidoreductase</fullName>
        <ecNumber evidence="2">1.-.-.-</ecNumber>
    </submittedName>
</protein>
<evidence type="ECO:0000259" key="1">
    <source>
        <dbReference type="Pfam" id="PF00248"/>
    </source>
</evidence>
<feature type="domain" description="NADP-dependent oxidoreductase" evidence="1">
    <location>
        <begin position="11"/>
        <end position="301"/>
    </location>
</feature>
<dbReference type="Proteomes" id="UP001604267">
    <property type="component" value="Unassembled WGS sequence"/>
</dbReference>